<dbReference type="Proteomes" id="UP000005408">
    <property type="component" value="Unassembled WGS sequence"/>
</dbReference>
<keyword evidence="2 7" id="KW-0812">Transmembrane</keyword>
<feature type="transmembrane region" description="Helical" evidence="7">
    <location>
        <begin position="1033"/>
        <end position="1057"/>
    </location>
</feature>
<evidence type="ECO:0000256" key="4">
    <source>
        <dbReference type="ARBA" id="ARBA00023136"/>
    </source>
</evidence>
<evidence type="ECO:0000256" key="3">
    <source>
        <dbReference type="ARBA" id="ARBA00022989"/>
    </source>
</evidence>
<dbReference type="PANTHER" id="PTHR24060">
    <property type="entry name" value="METABOTROPIC GLUTAMATE RECEPTOR"/>
    <property type="match status" value="1"/>
</dbReference>
<dbReference type="Gene3D" id="3.40.50.2300">
    <property type="match status" value="4"/>
</dbReference>
<reference evidence="9" key="1">
    <citation type="submission" date="2022-08" db="UniProtKB">
        <authorList>
            <consortium name="EnsemblMetazoa"/>
        </authorList>
    </citation>
    <scope>IDENTIFICATION</scope>
    <source>
        <strain evidence="9">05x7-T-G4-1.051#20</strain>
    </source>
</reference>
<keyword evidence="6" id="KW-0325">Glycoprotein</keyword>
<accession>A0A8W8LIN5</accession>
<keyword evidence="3 7" id="KW-1133">Transmembrane helix</keyword>
<dbReference type="PRINTS" id="PR00248">
    <property type="entry name" value="GPCRMGR"/>
</dbReference>
<keyword evidence="10" id="KW-1185">Reference proteome</keyword>
<dbReference type="GO" id="GO:0004930">
    <property type="term" value="F:G protein-coupled receptor activity"/>
    <property type="evidence" value="ECO:0007669"/>
    <property type="project" value="InterPro"/>
</dbReference>
<evidence type="ECO:0000256" key="1">
    <source>
        <dbReference type="ARBA" id="ARBA00004141"/>
    </source>
</evidence>
<dbReference type="InterPro" id="IPR050726">
    <property type="entry name" value="mGluR"/>
</dbReference>
<feature type="domain" description="Receptor ligand binding region" evidence="8">
    <location>
        <begin position="577"/>
        <end position="815"/>
    </location>
</feature>
<evidence type="ECO:0000313" key="10">
    <source>
        <dbReference type="Proteomes" id="UP000005408"/>
    </source>
</evidence>
<dbReference type="InterPro" id="IPR000337">
    <property type="entry name" value="GPCR_3"/>
</dbReference>
<dbReference type="GO" id="GO:0016020">
    <property type="term" value="C:membrane"/>
    <property type="evidence" value="ECO:0007669"/>
    <property type="project" value="UniProtKB-SubCell"/>
</dbReference>
<name>A0A8W8LIN5_MAGGI</name>
<protein>
    <recommendedName>
        <fullName evidence="8">Receptor ligand binding region domain-containing protein</fullName>
    </recommendedName>
</protein>
<evidence type="ECO:0000313" key="9">
    <source>
        <dbReference type="EnsemblMetazoa" id="G2813.1:cds"/>
    </source>
</evidence>
<sequence>MLIKRNDRLAQIVSQLNKKFKRNTTPAVKRFIKVVKRGLFNQNEISGFRDGACSNTVDTASVRDYEAVKWTLKKLNAANYIPGINIGIEAFSTCDIPGRAVYHTVNFAQKAFENHANSSSLPIVGILGPEASSEAEETSAFLSSLSKEYQLYQFLFSATSSNLNDERLSNIVRVIPSDTIQTKVMQHFLKQLEWNYVAVVYENTTYGRTAFEELSSSAKFEGICIAKSFPIEIGITVDFSALQTVLDNLLSNAESQITGVIFFVSTTTASDFLSIVQGRKQGSFFRLMMVFSESIALERSMLKNYDSVSKGTFVTSPPVLEVKEFSNHWNSILSNKTSFLDEYVTNHWLLNVLRKYISCDPFQETCLMPTLQEVSTSENENIFEGYAIVAALLQVNGIKELHSEKCKGSDGICTELRETLHKHKNMLFKKSSREVIFQDVPFHFEKNFSIILNGKNEVLMNGNISAYEVYQYRRCLDKNEDFCLEKVADYGENSLKVLTGRLVDYSDNNNEIQWPNMYKAQCSLGRSCKSCKVENTENDIYFKNGDFFIIGMAPVNTGDLSNPLHCGVIRESNGWECTEAISYAVDDINQNKDVFPNSTIGFIILNSCNQPVLTSKKLLNIMNNGVTLPNGTVVHDVSSRVLGVVAELGSSISQAAAEVLQEFNIVQVAYGSTAAVLSDREEYKYFLRLSTPDTNQAVAMVDISKKLDLKYIQILFSEGTYGEGGRDDVIRAAKSSKVCVANEIIVQENKYSMVLDDLRRNPYAKVVLLFLKSHVVSEVIEVITRSMDAEEFVFIASEAFGTRTEIIENNPKLENSLSLSLEIPLSGNNLKGYIYSKSTEKYYLNPWTRSFLEKKNACFFPGSFDKSSNEQCEKVFDRYNSSDIKYDIWSPFALHAAKVVLNGAYASFRHICGLNSKTICSEYRDNPKRVWEYFQRQNLSLNGVQTSIFDDNGDGNLGHVIYQIKKSRTDPKVLEFVKVGSFSQSTNLNLSRIDTINPTKCPNQKCENYCSLFYNGNVADKQETSNDSSNTGVVVGLSVVAAIFVFSTIALIIYILIIRRGLLKSIQEQEHYGNKNQNIRCLRLKPSWKPLKVNLDPTEFSMRNEYLTVVK</sequence>
<dbReference type="EnsemblMetazoa" id="G2813.1">
    <property type="protein sequence ID" value="G2813.1:cds"/>
    <property type="gene ID" value="G2813"/>
</dbReference>
<dbReference type="InterPro" id="IPR001828">
    <property type="entry name" value="ANF_lig-bd_rcpt"/>
</dbReference>
<dbReference type="InterPro" id="IPR028082">
    <property type="entry name" value="Peripla_BP_I"/>
</dbReference>
<dbReference type="Pfam" id="PF01094">
    <property type="entry name" value="ANF_receptor"/>
    <property type="match status" value="2"/>
</dbReference>
<proteinExistence type="predicted"/>
<comment type="subcellular location">
    <subcellularLocation>
        <location evidence="1">Membrane</location>
        <topology evidence="1">Multi-pass membrane protein</topology>
    </subcellularLocation>
</comment>
<evidence type="ECO:0000256" key="6">
    <source>
        <dbReference type="ARBA" id="ARBA00023180"/>
    </source>
</evidence>
<evidence type="ECO:0000256" key="5">
    <source>
        <dbReference type="ARBA" id="ARBA00023170"/>
    </source>
</evidence>
<feature type="domain" description="Receptor ligand binding region" evidence="8">
    <location>
        <begin position="65"/>
        <end position="279"/>
    </location>
</feature>
<dbReference type="AlphaFoldDB" id="A0A8W8LIN5"/>
<evidence type="ECO:0000259" key="8">
    <source>
        <dbReference type="Pfam" id="PF01094"/>
    </source>
</evidence>
<dbReference type="SUPFAM" id="SSF53822">
    <property type="entry name" value="Periplasmic binding protein-like I"/>
    <property type="match status" value="2"/>
</dbReference>
<organism evidence="9 10">
    <name type="scientific">Magallana gigas</name>
    <name type="common">Pacific oyster</name>
    <name type="synonym">Crassostrea gigas</name>
    <dbReference type="NCBI Taxonomy" id="29159"/>
    <lineage>
        <taxon>Eukaryota</taxon>
        <taxon>Metazoa</taxon>
        <taxon>Spiralia</taxon>
        <taxon>Lophotrochozoa</taxon>
        <taxon>Mollusca</taxon>
        <taxon>Bivalvia</taxon>
        <taxon>Autobranchia</taxon>
        <taxon>Pteriomorphia</taxon>
        <taxon>Ostreida</taxon>
        <taxon>Ostreoidea</taxon>
        <taxon>Ostreidae</taxon>
        <taxon>Magallana</taxon>
    </lineage>
</organism>
<keyword evidence="4 7" id="KW-0472">Membrane</keyword>
<evidence type="ECO:0000256" key="7">
    <source>
        <dbReference type="SAM" id="Phobius"/>
    </source>
</evidence>
<evidence type="ECO:0000256" key="2">
    <source>
        <dbReference type="ARBA" id="ARBA00022692"/>
    </source>
</evidence>
<keyword evidence="5" id="KW-0675">Receptor</keyword>